<comment type="caution">
    <text evidence="1">The sequence shown here is derived from an EMBL/GenBank/DDBJ whole genome shotgun (WGS) entry which is preliminary data.</text>
</comment>
<name>A0A8S2V2U1_9BILA</name>
<dbReference type="Proteomes" id="UP000681720">
    <property type="component" value="Unassembled WGS sequence"/>
</dbReference>
<gene>
    <name evidence="1" type="ORF">BYL167_LOCUS30571</name>
    <name evidence="3" type="ORF">BYL167_LOCUS64295</name>
    <name evidence="2" type="ORF">GIL414_LOCUS35019</name>
    <name evidence="4" type="ORF">GIL414_LOCUS72724</name>
</gene>
<evidence type="ECO:0000313" key="1">
    <source>
        <dbReference type="EMBL" id="CAF4376968.1"/>
    </source>
</evidence>
<proteinExistence type="predicted"/>
<dbReference type="AlphaFoldDB" id="A0A8S2V2U1"/>
<dbReference type="Proteomes" id="UP000681967">
    <property type="component" value="Unassembled WGS sequence"/>
</dbReference>
<feature type="non-terminal residue" evidence="1">
    <location>
        <position position="61"/>
    </location>
</feature>
<dbReference type="EMBL" id="CAJOBJ010337002">
    <property type="protein sequence ID" value="CAF5190195.1"/>
    <property type="molecule type" value="Genomic_DNA"/>
</dbReference>
<dbReference type="EMBL" id="CAJOBH010238505">
    <property type="protein sequence ID" value="CAF5100491.1"/>
    <property type="molecule type" value="Genomic_DNA"/>
</dbReference>
<organism evidence="1 5">
    <name type="scientific">Rotaria magnacalcarata</name>
    <dbReference type="NCBI Taxonomy" id="392030"/>
    <lineage>
        <taxon>Eukaryota</taxon>
        <taxon>Metazoa</taxon>
        <taxon>Spiralia</taxon>
        <taxon>Gnathifera</taxon>
        <taxon>Rotifera</taxon>
        <taxon>Eurotatoria</taxon>
        <taxon>Bdelloidea</taxon>
        <taxon>Philodinida</taxon>
        <taxon>Philodinidae</taxon>
        <taxon>Rotaria</taxon>
    </lineage>
</organism>
<evidence type="ECO:0000313" key="4">
    <source>
        <dbReference type="EMBL" id="CAF5190195.1"/>
    </source>
</evidence>
<evidence type="ECO:0000313" key="5">
    <source>
        <dbReference type="Proteomes" id="UP000681967"/>
    </source>
</evidence>
<protein>
    <submittedName>
        <fullName evidence="1">Uncharacterized protein</fullName>
    </submittedName>
</protein>
<evidence type="ECO:0000313" key="3">
    <source>
        <dbReference type="EMBL" id="CAF5100491.1"/>
    </source>
</evidence>
<reference evidence="1" key="1">
    <citation type="submission" date="2021-02" db="EMBL/GenBank/DDBJ databases">
        <authorList>
            <person name="Nowell W R."/>
        </authorList>
    </citation>
    <scope>NUCLEOTIDE SEQUENCE</scope>
</reference>
<sequence>MMLLRATIARNHSRFLSNISDVHNNNRWDIFVSSKNLAAPRNENHLVDESLRANVRLLGDS</sequence>
<dbReference type="EMBL" id="CAJOBJ010082514">
    <property type="protein sequence ID" value="CAF4507244.1"/>
    <property type="molecule type" value="Genomic_DNA"/>
</dbReference>
<evidence type="ECO:0000313" key="2">
    <source>
        <dbReference type="EMBL" id="CAF4507244.1"/>
    </source>
</evidence>
<dbReference type="EMBL" id="CAJOBH010050514">
    <property type="protein sequence ID" value="CAF4376968.1"/>
    <property type="molecule type" value="Genomic_DNA"/>
</dbReference>
<accession>A0A8S2V2U1</accession>